<dbReference type="PANTHER" id="PTHR47572:SF4">
    <property type="entry name" value="LACTONASE DRP35"/>
    <property type="match status" value="1"/>
</dbReference>
<feature type="binding site" evidence="4">
    <location>
        <position position="65"/>
    </location>
    <ligand>
        <name>a divalent metal cation</name>
        <dbReference type="ChEBI" id="CHEBI:60240"/>
    </ligand>
</feature>
<dbReference type="SUPFAM" id="SSF63829">
    <property type="entry name" value="Calcium-dependent phosphotriesterase"/>
    <property type="match status" value="1"/>
</dbReference>
<feature type="binding site" evidence="4">
    <location>
        <position position="210"/>
    </location>
    <ligand>
        <name>a divalent metal cation</name>
        <dbReference type="ChEBI" id="CHEBI:60240"/>
    </ligand>
</feature>
<keyword evidence="4" id="KW-0479">Metal-binding</keyword>
<evidence type="ECO:0000259" key="5">
    <source>
        <dbReference type="Pfam" id="PF08450"/>
    </source>
</evidence>
<feature type="binding site" evidence="4">
    <location>
        <position position="152"/>
    </location>
    <ligand>
        <name>substrate</name>
    </ligand>
</feature>
<dbReference type="Proteomes" id="UP000590647">
    <property type="component" value="Unassembled WGS sequence"/>
</dbReference>
<dbReference type="InterPro" id="IPR011042">
    <property type="entry name" value="6-blade_b-propeller_TolB-like"/>
</dbReference>
<feature type="active site" description="Proton donor/acceptor" evidence="3">
    <location>
        <position position="257"/>
    </location>
</feature>
<dbReference type="GO" id="GO:0004341">
    <property type="term" value="F:gluconolactonase activity"/>
    <property type="evidence" value="ECO:0007669"/>
    <property type="project" value="UniProtKB-EC"/>
</dbReference>
<dbReference type="InterPro" id="IPR051262">
    <property type="entry name" value="SMP-30/CGR1_Lactonase"/>
</dbReference>
<dbReference type="PRINTS" id="PR01790">
    <property type="entry name" value="SMP30FAMILY"/>
</dbReference>
<comment type="cofactor">
    <cofactor evidence="4">
        <name>Zn(2+)</name>
        <dbReference type="ChEBI" id="CHEBI:29105"/>
    </cofactor>
    <text evidence="4">Binds 1 divalent metal cation per subunit.</text>
</comment>
<evidence type="ECO:0000313" key="6">
    <source>
        <dbReference type="EMBL" id="MBB5795501.1"/>
    </source>
</evidence>
<evidence type="ECO:0000256" key="3">
    <source>
        <dbReference type="PIRSR" id="PIRSR605511-1"/>
    </source>
</evidence>
<dbReference type="AlphaFoldDB" id="A0A7W9H555"/>
<dbReference type="Gene3D" id="2.120.10.30">
    <property type="entry name" value="TolB, C-terminal domain"/>
    <property type="match status" value="1"/>
</dbReference>
<sequence length="334" mass="36539">MPGHVLACRVIVVPQISTRPDPEGDPMPGEQPQTYETLDERFRTGRCQAGDSRLETLFEGCRWAEGPVYVPAGRYLLWSDIPNDRLLRWDETTGAVGVFRSPAGYPNGNTLDGQGRLITCEQGNRRVTRTEHDGSVTVIAERFRGKRLNSPNDAVVRSDGSVWFSDPEFGIATDYEGHRAESEIGARNVYRVDPGSGEVRLAAEGFQGPNGLVFSPDERKLYVSDSVANHIRVFDVRPDGTLTGGDVFAECRNGNFDNIRFDDEGRLWAAALHGGVHCYDPDGTLLGRILVPGTVANIRFGGARRNRLFIAADSTLYSLVMSVTGTSPLPPVSG</sequence>
<keyword evidence="4" id="KW-0862">Zinc</keyword>
<feature type="binding site" evidence="4">
    <location>
        <position position="176"/>
    </location>
    <ligand>
        <name>substrate</name>
    </ligand>
</feature>
<organism evidence="6 7">
    <name type="scientific">Streptomyces caelestis</name>
    <dbReference type="NCBI Taxonomy" id="36816"/>
    <lineage>
        <taxon>Bacteria</taxon>
        <taxon>Bacillati</taxon>
        <taxon>Actinomycetota</taxon>
        <taxon>Actinomycetes</taxon>
        <taxon>Kitasatosporales</taxon>
        <taxon>Streptomycetaceae</taxon>
        <taxon>Streptomyces</taxon>
    </lineage>
</organism>
<evidence type="ECO:0000256" key="2">
    <source>
        <dbReference type="ARBA" id="ARBA00022801"/>
    </source>
</evidence>
<dbReference type="InterPro" id="IPR013658">
    <property type="entry name" value="SGL"/>
</dbReference>
<dbReference type="GO" id="GO:0046872">
    <property type="term" value="F:metal ion binding"/>
    <property type="evidence" value="ECO:0007669"/>
    <property type="project" value="UniProtKB-KW"/>
</dbReference>
<dbReference type="EMBL" id="JACHNE010000001">
    <property type="protein sequence ID" value="MBB5795501.1"/>
    <property type="molecule type" value="Genomic_DNA"/>
</dbReference>
<comment type="caution">
    <text evidence="6">The sequence shown here is derived from an EMBL/GenBank/DDBJ whole genome shotgun (WGS) entry which is preliminary data.</text>
</comment>
<gene>
    <name evidence="6" type="ORF">HDA41_003465</name>
</gene>
<comment type="similarity">
    <text evidence="1">Belongs to the SMP-30/CGR1 family.</text>
</comment>
<name>A0A7W9H555_9ACTN</name>
<protein>
    <submittedName>
        <fullName evidence="6">Gluconolactonase</fullName>
        <ecNumber evidence="6">3.1.1.17</ecNumber>
    </submittedName>
</protein>
<dbReference type="InterPro" id="IPR005511">
    <property type="entry name" value="SMP-30"/>
</dbReference>
<accession>A0A7W9H555</accession>
<dbReference type="PANTHER" id="PTHR47572">
    <property type="entry name" value="LIPOPROTEIN-RELATED"/>
    <property type="match status" value="1"/>
</dbReference>
<dbReference type="Pfam" id="PF08450">
    <property type="entry name" value="SGL"/>
    <property type="match status" value="1"/>
</dbReference>
<feature type="binding site" evidence="4">
    <location>
        <position position="257"/>
    </location>
    <ligand>
        <name>a divalent metal cation</name>
        <dbReference type="ChEBI" id="CHEBI:60240"/>
    </ligand>
</feature>
<feature type="domain" description="SMP-30/Gluconolactonase/LRE-like region" evidence="5">
    <location>
        <begin position="63"/>
        <end position="311"/>
    </location>
</feature>
<keyword evidence="7" id="KW-1185">Reference proteome</keyword>
<evidence type="ECO:0000256" key="4">
    <source>
        <dbReference type="PIRSR" id="PIRSR605511-2"/>
    </source>
</evidence>
<evidence type="ECO:0000313" key="7">
    <source>
        <dbReference type="Proteomes" id="UP000590647"/>
    </source>
</evidence>
<reference evidence="6 7" key="1">
    <citation type="submission" date="2020-08" db="EMBL/GenBank/DDBJ databases">
        <title>Sequencing the genomes of 1000 actinobacteria strains.</title>
        <authorList>
            <person name="Klenk H.-P."/>
        </authorList>
    </citation>
    <scope>NUCLEOTIDE SEQUENCE [LARGE SCALE GENOMIC DNA]</scope>
    <source>
        <strain evidence="6 7">DSM 40084</strain>
    </source>
</reference>
<keyword evidence="2 6" id="KW-0378">Hydrolase</keyword>
<evidence type="ECO:0000256" key="1">
    <source>
        <dbReference type="ARBA" id="ARBA00008853"/>
    </source>
</evidence>
<proteinExistence type="inferred from homology"/>
<dbReference type="EC" id="3.1.1.17" evidence="6"/>